<organism evidence="2 3">
    <name type="scientific">Candidatus Scatousia excrementigallinarum</name>
    <dbReference type="NCBI Taxonomy" id="2840935"/>
    <lineage>
        <taxon>Bacteria</taxon>
        <taxon>Candidatus Scatousia</taxon>
    </lineage>
</organism>
<dbReference type="AlphaFoldDB" id="A0A9D1EZL9"/>
<evidence type="ECO:0000313" key="2">
    <source>
        <dbReference type="EMBL" id="HIS36322.1"/>
    </source>
</evidence>
<dbReference type="CDD" id="cd00093">
    <property type="entry name" value="HTH_XRE"/>
    <property type="match status" value="1"/>
</dbReference>
<accession>A0A9D1EZL9</accession>
<dbReference type="Pfam" id="PF13443">
    <property type="entry name" value="HTH_26"/>
    <property type="match status" value="1"/>
</dbReference>
<gene>
    <name evidence="2" type="ORF">IAC10_06800</name>
</gene>
<dbReference type="SUPFAM" id="SSF47413">
    <property type="entry name" value="lambda repressor-like DNA-binding domains"/>
    <property type="match status" value="1"/>
</dbReference>
<evidence type="ECO:0000259" key="1">
    <source>
        <dbReference type="SMART" id="SM00530"/>
    </source>
</evidence>
<feature type="domain" description="HTH cro/C1-type" evidence="1">
    <location>
        <begin position="16"/>
        <end position="73"/>
    </location>
</feature>
<dbReference type="InterPro" id="IPR001387">
    <property type="entry name" value="Cro/C1-type_HTH"/>
</dbReference>
<dbReference type="GO" id="GO:0003677">
    <property type="term" value="F:DNA binding"/>
    <property type="evidence" value="ECO:0007669"/>
    <property type="project" value="InterPro"/>
</dbReference>
<dbReference type="Gene3D" id="1.10.260.40">
    <property type="entry name" value="lambda repressor-like DNA-binding domains"/>
    <property type="match status" value="1"/>
</dbReference>
<reference evidence="2" key="1">
    <citation type="submission" date="2020-10" db="EMBL/GenBank/DDBJ databases">
        <authorList>
            <person name="Gilroy R."/>
        </authorList>
    </citation>
    <scope>NUCLEOTIDE SEQUENCE</scope>
    <source>
        <strain evidence="2">6276</strain>
    </source>
</reference>
<dbReference type="Proteomes" id="UP000823928">
    <property type="component" value="Unassembled WGS sequence"/>
</dbReference>
<protein>
    <submittedName>
        <fullName evidence="2">Helix-turn-helix transcriptional regulator</fullName>
    </submittedName>
</protein>
<comment type="caution">
    <text evidence="2">The sequence shown here is derived from an EMBL/GenBank/DDBJ whole genome shotgun (WGS) entry which is preliminary data.</text>
</comment>
<evidence type="ECO:0000313" key="3">
    <source>
        <dbReference type="Proteomes" id="UP000823928"/>
    </source>
</evidence>
<reference evidence="2" key="2">
    <citation type="journal article" date="2021" name="PeerJ">
        <title>Extensive microbial diversity within the chicken gut microbiome revealed by metagenomics and culture.</title>
        <authorList>
            <person name="Gilroy R."/>
            <person name="Ravi A."/>
            <person name="Getino M."/>
            <person name="Pursley I."/>
            <person name="Horton D.L."/>
            <person name="Alikhan N.F."/>
            <person name="Baker D."/>
            <person name="Gharbi K."/>
            <person name="Hall N."/>
            <person name="Watson M."/>
            <person name="Adriaenssens E.M."/>
            <person name="Foster-Nyarko E."/>
            <person name="Jarju S."/>
            <person name="Secka A."/>
            <person name="Antonio M."/>
            <person name="Oren A."/>
            <person name="Chaudhuri R.R."/>
            <person name="La Ragione R."/>
            <person name="Hildebrand F."/>
            <person name="Pallen M.J."/>
        </authorList>
    </citation>
    <scope>NUCLEOTIDE SEQUENCE</scope>
    <source>
        <strain evidence="2">6276</strain>
    </source>
</reference>
<dbReference type="InterPro" id="IPR010982">
    <property type="entry name" value="Lambda_DNA-bd_dom_sf"/>
</dbReference>
<dbReference type="EMBL" id="DVIU01000135">
    <property type="protein sequence ID" value="HIS36322.1"/>
    <property type="molecule type" value="Genomic_DNA"/>
</dbReference>
<dbReference type="SMART" id="SM00530">
    <property type="entry name" value="HTH_XRE"/>
    <property type="match status" value="1"/>
</dbReference>
<proteinExistence type="predicted"/>
<sequence length="189" mass="22105">MKSKDKPIIQEKSSEKVAKFLEKNGLHKKDFAEMIGVTLSYVYNLIDDTIPFSTRGTTLERIATVMEIEPEEFEEYKIPQEPRVIDDFVEYLQAEMKHKKMSVVNFLKAFPRKKRLEIVDILRGNLPIPIDYKELTMIAQVLELNRDDVYNMWEKRMKNVLETNGMNIYANAALVNAMFDCAKKYISLK</sequence>
<name>A0A9D1EZL9_9BACT</name>